<dbReference type="Proteomes" id="UP000789405">
    <property type="component" value="Unassembled WGS sequence"/>
</dbReference>
<evidence type="ECO:0000313" key="3">
    <source>
        <dbReference type="Proteomes" id="UP000789405"/>
    </source>
</evidence>
<proteinExistence type="predicted"/>
<protein>
    <submittedName>
        <fullName evidence="2">21167_t:CDS:1</fullName>
    </submittedName>
</protein>
<organism evidence="2 3">
    <name type="scientific">Dentiscutata erythropus</name>
    <dbReference type="NCBI Taxonomy" id="1348616"/>
    <lineage>
        <taxon>Eukaryota</taxon>
        <taxon>Fungi</taxon>
        <taxon>Fungi incertae sedis</taxon>
        <taxon>Mucoromycota</taxon>
        <taxon>Glomeromycotina</taxon>
        <taxon>Glomeromycetes</taxon>
        <taxon>Diversisporales</taxon>
        <taxon>Gigasporaceae</taxon>
        <taxon>Dentiscutata</taxon>
    </lineage>
</organism>
<keyword evidence="1" id="KW-0812">Transmembrane</keyword>
<name>A0A9N9JRM6_9GLOM</name>
<evidence type="ECO:0000256" key="1">
    <source>
        <dbReference type="SAM" id="Phobius"/>
    </source>
</evidence>
<feature type="non-terminal residue" evidence="2">
    <location>
        <position position="1"/>
    </location>
</feature>
<keyword evidence="1" id="KW-1133">Transmembrane helix</keyword>
<keyword evidence="3" id="KW-1185">Reference proteome</keyword>
<gene>
    <name evidence="2" type="ORF">DERYTH_LOCUS21718</name>
</gene>
<reference evidence="2" key="1">
    <citation type="submission" date="2021-06" db="EMBL/GenBank/DDBJ databases">
        <authorList>
            <person name="Kallberg Y."/>
            <person name="Tangrot J."/>
            <person name="Rosling A."/>
        </authorList>
    </citation>
    <scope>NUCLEOTIDE SEQUENCE</scope>
    <source>
        <strain evidence="2">MA453B</strain>
    </source>
</reference>
<sequence>NATYFQYDITVFALLLYNKMKFYSILFTLIVIISLAYSYAQETALPSVTVTRPLVQAIDKRTENSDIHSE</sequence>
<dbReference type="EMBL" id="CAJVPY010028346">
    <property type="protein sequence ID" value="CAG8792512.1"/>
    <property type="molecule type" value="Genomic_DNA"/>
</dbReference>
<feature type="transmembrane region" description="Helical" evidence="1">
    <location>
        <begin position="22"/>
        <end position="40"/>
    </location>
</feature>
<evidence type="ECO:0000313" key="2">
    <source>
        <dbReference type="EMBL" id="CAG8792512.1"/>
    </source>
</evidence>
<accession>A0A9N9JRM6</accession>
<dbReference type="AlphaFoldDB" id="A0A9N9JRM6"/>
<comment type="caution">
    <text evidence="2">The sequence shown here is derived from an EMBL/GenBank/DDBJ whole genome shotgun (WGS) entry which is preliminary data.</text>
</comment>
<keyword evidence="1" id="KW-0472">Membrane</keyword>